<dbReference type="EMBL" id="JAOVZQ010000001">
    <property type="protein sequence ID" value="MCY0094300.1"/>
    <property type="molecule type" value="Genomic_DNA"/>
</dbReference>
<sequence>MQTHRILLLCFLTVTLALTGPFSRGLSAKAAVFPQPVELVQSAAMANGKTGAAPSKRCQRGAITWSNCTLDTGFAVSLPRLALIGTALEFDTRPGGAADNMRSSRIFRPPRSC</sequence>
<dbReference type="Proteomes" id="UP001081283">
    <property type="component" value="Unassembled WGS sequence"/>
</dbReference>
<gene>
    <name evidence="1" type="ORF">OEG82_09720</name>
</gene>
<proteinExistence type="predicted"/>
<protein>
    <submittedName>
        <fullName evidence="1">Uncharacterized protein</fullName>
    </submittedName>
</protein>
<keyword evidence="2" id="KW-1185">Reference proteome</keyword>
<organism evidence="1 2">
    <name type="scientific">Hoeflea ulvae</name>
    <dbReference type="NCBI Taxonomy" id="2983764"/>
    <lineage>
        <taxon>Bacteria</taxon>
        <taxon>Pseudomonadati</taxon>
        <taxon>Pseudomonadota</taxon>
        <taxon>Alphaproteobacteria</taxon>
        <taxon>Hyphomicrobiales</taxon>
        <taxon>Rhizobiaceae</taxon>
        <taxon>Hoeflea</taxon>
    </lineage>
</organism>
<evidence type="ECO:0000313" key="2">
    <source>
        <dbReference type="Proteomes" id="UP001081283"/>
    </source>
</evidence>
<evidence type="ECO:0000313" key="1">
    <source>
        <dbReference type="EMBL" id="MCY0094300.1"/>
    </source>
</evidence>
<accession>A0ABT3YEH8</accession>
<name>A0ABT3YEH8_9HYPH</name>
<dbReference type="RefSeq" id="WP_267612249.1">
    <property type="nucleotide sequence ID" value="NZ_JAOVZQ010000001.1"/>
</dbReference>
<reference evidence="1" key="1">
    <citation type="submission" date="2022-10" db="EMBL/GenBank/DDBJ databases">
        <title>Hoeflea sp. J2-29, isolated from marine algae.</title>
        <authorList>
            <person name="Kristyanto S."/>
            <person name="Kim J.M."/>
            <person name="Jeon C.O."/>
        </authorList>
    </citation>
    <scope>NUCLEOTIDE SEQUENCE</scope>
    <source>
        <strain evidence="1">J2-29</strain>
    </source>
</reference>
<comment type="caution">
    <text evidence="1">The sequence shown here is derived from an EMBL/GenBank/DDBJ whole genome shotgun (WGS) entry which is preliminary data.</text>
</comment>